<dbReference type="InterPro" id="IPR036097">
    <property type="entry name" value="HisK_dim/P_sf"/>
</dbReference>
<dbReference type="SMART" id="SM00091">
    <property type="entry name" value="PAS"/>
    <property type="match status" value="3"/>
</dbReference>
<dbReference type="InterPro" id="IPR003594">
    <property type="entry name" value="HATPase_dom"/>
</dbReference>
<evidence type="ECO:0000313" key="12">
    <source>
        <dbReference type="EMBL" id="MBB5020868.1"/>
    </source>
</evidence>
<evidence type="ECO:0000256" key="5">
    <source>
        <dbReference type="ARBA" id="ARBA00022741"/>
    </source>
</evidence>
<dbReference type="InterPro" id="IPR004358">
    <property type="entry name" value="Sig_transdc_His_kin-like_C"/>
</dbReference>
<dbReference type="Gene3D" id="3.30.450.20">
    <property type="entry name" value="PAS domain"/>
    <property type="match status" value="3"/>
</dbReference>
<feature type="domain" description="PAS" evidence="10">
    <location>
        <begin position="3"/>
        <end position="44"/>
    </location>
</feature>
<dbReference type="PRINTS" id="PR00344">
    <property type="entry name" value="BCTRLSENSOR"/>
</dbReference>
<dbReference type="PROSITE" id="PS50113">
    <property type="entry name" value="PAC"/>
    <property type="match status" value="1"/>
</dbReference>
<evidence type="ECO:0000259" key="9">
    <source>
        <dbReference type="PROSITE" id="PS50109"/>
    </source>
</evidence>
<feature type="domain" description="PAS" evidence="10">
    <location>
        <begin position="410"/>
        <end position="480"/>
    </location>
</feature>
<evidence type="ECO:0000256" key="2">
    <source>
        <dbReference type="ARBA" id="ARBA00012438"/>
    </source>
</evidence>
<dbReference type="SUPFAM" id="SSF47384">
    <property type="entry name" value="Homodimeric domain of signal transducing histidine kinase"/>
    <property type="match status" value="1"/>
</dbReference>
<dbReference type="InterPro" id="IPR001610">
    <property type="entry name" value="PAC"/>
</dbReference>
<organism evidence="12 13">
    <name type="scientific">Desulfurispira natronophila</name>
    <dbReference type="NCBI Taxonomy" id="682562"/>
    <lineage>
        <taxon>Bacteria</taxon>
        <taxon>Pseudomonadati</taxon>
        <taxon>Chrysiogenota</taxon>
        <taxon>Chrysiogenia</taxon>
        <taxon>Chrysiogenales</taxon>
        <taxon>Chrysiogenaceae</taxon>
        <taxon>Desulfurispira</taxon>
    </lineage>
</organism>
<dbReference type="PANTHER" id="PTHR43065:SF10">
    <property type="entry name" value="PEROXIDE STRESS-ACTIVATED HISTIDINE KINASE MAK3"/>
    <property type="match status" value="1"/>
</dbReference>
<dbReference type="GO" id="GO:0005524">
    <property type="term" value="F:ATP binding"/>
    <property type="evidence" value="ECO:0007669"/>
    <property type="project" value="UniProtKB-KW"/>
</dbReference>
<dbReference type="EMBL" id="JACHID010000001">
    <property type="protein sequence ID" value="MBB5020868.1"/>
    <property type="molecule type" value="Genomic_DNA"/>
</dbReference>
<dbReference type="InterPro" id="IPR000700">
    <property type="entry name" value="PAS-assoc_C"/>
</dbReference>
<dbReference type="InterPro" id="IPR035965">
    <property type="entry name" value="PAS-like_dom_sf"/>
</dbReference>
<evidence type="ECO:0000259" key="11">
    <source>
        <dbReference type="PROSITE" id="PS50113"/>
    </source>
</evidence>
<comment type="caution">
    <text evidence="12">The sequence shown here is derived from an EMBL/GenBank/DDBJ whole genome shotgun (WGS) entry which is preliminary data.</text>
</comment>
<dbReference type="Pfam" id="PF02518">
    <property type="entry name" value="HATPase_c"/>
    <property type="match status" value="1"/>
</dbReference>
<keyword evidence="13" id="KW-1185">Reference proteome</keyword>
<reference evidence="12 13" key="1">
    <citation type="submission" date="2020-08" db="EMBL/GenBank/DDBJ databases">
        <title>Genomic Encyclopedia of Type Strains, Phase IV (KMG-IV): sequencing the most valuable type-strain genomes for metagenomic binning, comparative biology and taxonomic classification.</title>
        <authorList>
            <person name="Goeker M."/>
        </authorList>
    </citation>
    <scope>NUCLEOTIDE SEQUENCE [LARGE SCALE GENOMIC DNA]</scope>
    <source>
        <strain evidence="12 13">DSM 22071</strain>
    </source>
</reference>
<dbReference type="SMART" id="SM00086">
    <property type="entry name" value="PAC"/>
    <property type="match status" value="2"/>
</dbReference>
<keyword evidence="6" id="KW-0418">Kinase</keyword>
<evidence type="ECO:0000313" key="13">
    <source>
        <dbReference type="Proteomes" id="UP000528322"/>
    </source>
</evidence>
<dbReference type="EC" id="2.7.13.3" evidence="2"/>
<evidence type="ECO:0000256" key="3">
    <source>
        <dbReference type="ARBA" id="ARBA00022553"/>
    </source>
</evidence>
<dbReference type="Pfam" id="PF13426">
    <property type="entry name" value="PAS_9"/>
    <property type="match status" value="1"/>
</dbReference>
<gene>
    <name evidence="12" type="ORF">HNR37_000171</name>
</gene>
<evidence type="ECO:0000256" key="8">
    <source>
        <dbReference type="ARBA" id="ARBA00023012"/>
    </source>
</evidence>
<evidence type="ECO:0000259" key="10">
    <source>
        <dbReference type="PROSITE" id="PS50112"/>
    </source>
</evidence>
<dbReference type="Gene3D" id="3.30.565.10">
    <property type="entry name" value="Histidine kinase-like ATPase, C-terminal domain"/>
    <property type="match status" value="1"/>
</dbReference>
<dbReference type="InterPro" id="IPR005467">
    <property type="entry name" value="His_kinase_dom"/>
</dbReference>
<feature type="domain" description="Histidine kinase" evidence="9">
    <location>
        <begin position="555"/>
        <end position="780"/>
    </location>
</feature>
<dbReference type="NCBIfam" id="TIGR00229">
    <property type="entry name" value="sensory_box"/>
    <property type="match status" value="1"/>
</dbReference>
<evidence type="ECO:0000256" key="4">
    <source>
        <dbReference type="ARBA" id="ARBA00022679"/>
    </source>
</evidence>
<dbReference type="Pfam" id="PF13188">
    <property type="entry name" value="PAS_8"/>
    <property type="match status" value="2"/>
</dbReference>
<keyword evidence="7" id="KW-0067">ATP-binding</keyword>
<dbReference type="SUPFAM" id="SSF55874">
    <property type="entry name" value="ATPase domain of HSP90 chaperone/DNA topoisomerase II/histidine kinase"/>
    <property type="match status" value="1"/>
</dbReference>
<sequence>MSRLQLLHAILDNIPSATLCFDADGRVLYSNHTFQSLWGVDIVEGTSLDQSLALLGSQLKEPNHLIERLIGYLTSAEGETTLLNGTLSLKNGKQLHYRLQPLEHSEINGFLWIFENTSAAPYQSTLTHSLEYFYSLMGSMNELTCFYTLDISQRFGSIFGRWSRTMHMDEARYFASSIWQVFPPETARIHEKANMIVLQGKSISFDWSVHWGNEYLWFRSVHAPLLNDQHEVTGIFGFSVDITAQKKLEKEMRYQAEYTRNILNFQANMILVIDEYTIKTCNRAFLDFFKCHNLDEFQQSHGSIGSKFVKQDGYLSGDSYRWLDKMLENRSHGYESKVILYDIRRDENRYFMLDSRFLPGSGREIIITFTDITELLEYHRLLEDLNSYLEAQVEKRTHRLQRTNSELSKREQLISAIFDTSNIGIAVVNSKGVIQQCNEAFSRIAAMPIDELIGRGMEHLTHENLRDKIQHWCQRALEEAAFHMPREWTLQRHDNATLNLLVSIAPLLNDDPVASHVITISDITQQRAIENTAKHQEQMLIQQSKMADMGEMIGVIAHQWTQPLNTIGLLAQNLQFYHQSDTLEENNQRVHESLESIMNQVRFMAETIDDFRDFLTPSKTKKPFALDRAVESIIKLLRPQFEQSEIQVETHWPSQGTLLQGYGLPNEFKQVILNILVNARDAIVNRREQNPGSNPPSHITIRLENSEDHCELLIADSGGGIPEEIIESIFEPYMTTKGEQGTGIGLYMSRVIIEKHMGGSLKVSNEKEGASFVISLPLHRNPAVIGL</sequence>
<dbReference type="InterPro" id="IPR000014">
    <property type="entry name" value="PAS"/>
</dbReference>
<protein>
    <recommendedName>
        <fullName evidence="2">histidine kinase</fullName>
        <ecNumber evidence="2">2.7.13.3</ecNumber>
    </recommendedName>
</protein>
<dbReference type="SMART" id="SM00387">
    <property type="entry name" value="HATPase_c"/>
    <property type="match status" value="1"/>
</dbReference>
<keyword evidence="4" id="KW-0808">Transferase</keyword>
<feature type="domain" description="PAC" evidence="11">
    <location>
        <begin position="201"/>
        <end position="254"/>
    </location>
</feature>
<keyword evidence="8" id="KW-0902">Two-component regulatory system</keyword>
<dbReference type="PROSITE" id="PS50109">
    <property type="entry name" value="HIS_KIN"/>
    <property type="match status" value="1"/>
</dbReference>
<dbReference type="CDD" id="cd00130">
    <property type="entry name" value="PAS"/>
    <property type="match status" value="1"/>
</dbReference>
<dbReference type="PANTHER" id="PTHR43065">
    <property type="entry name" value="SENSOR HISTIDINE KINASE"/>
    <property type="match status" value="1"/>
</dbReference>
<dbReference type="RefSeq" id="WP_183728445.1">
    <property type="nucleotide sequence ID" value="NZ_JACHID010000001.1"/>
</dbReference>
<evidence type="ECO:0000256" key="6">
    <source>
        <dbReference type="ARBA" id="ARBA00022777"/>
    </source>
</evidence>
<dbReference type="SUPFAM" id="SSF55785">
    <property type="entry name" value="PYP-like sensor domain (PAS domain)"/>
    <property type="match status" value="4"/>
</dbReference>
<proteinExistence type="predicted"/>
<accession>A0A7W8DG52</accession>
<dbReference type="Proteomes" id="UP000528322">
    <property type="component" value="Unassembled WGS sequence"/>
</dbReference>
<dbReference type="GO" id="GO:0000155">
    <property type="term" value="F:phosphorelay sensor kinase activity"/>
    <property type="evidence" value="ECO:0007669"/>
    <property type="project" value="InterPro"/>
</dbReference>
<keyword evidence="5" id="KW-0547">Nucleotide-binding</keyword>
<dbReference type="Gene3D" id="1.10.287.130">
    <property type="match status" value="1"/>
</dbReference>
<evidence type="ECO:0000256" key="7">
    <source>
        <dbReference type="ARBA" id="ARBA00022840"/>
    </source>
</evidence>
<comment type="catalytic activity">
    <reaction evidence="1">
        <text>ATP + protein L-histidine = ADP + protein N-phospho-L-histidine.</text>
        <dbReference type="EC" id="2.7.13.3"/>
    </reaction>
</comment>
<dbReference type="PROSITE" id="PS50112">
    <property type="entry name" value="PAS"/>
    <property type="match status" value="2"/>
</dbReference>
<dbReference type="AlphaFoldDB" id="A0A7W8DG52"/>
<dbReference type="InterPro" id="IPR036890">
    <property type="entry name" value="HATPase_C_sf"/>
</dbReference>
<name>A0A7W8DG52_9BACT</name>
<evidence type="ECO:0000256" key="1">
    <source>
        <dbReference type="ARBA" id="ARBA00000085"/>
    </source>
</evidence>
<keyword evidence="3" id="KW-0597">Phosphoprotein</keyword>